<gene>
    <name evidence="1" type="ORF">PCOR1329_LOCUS84096</name>
</gene>
<sequence length="107" mass="11628">MEAGQVSDPKKLAAIVTTTQKVNNMISFAQAMIAQARAMLAEDRYLEDAILTNATGHLNKAVFNAGVNTVPNQDRLQLKINELEAEDKVFQVAFSDVVPLRVTNLGA</sequence>
<proteinExistence type="predicted"/>
<protein>
    <submittedName>
        <fullName evidence="1">Uncharacterized protein</fullName>
    </submittedName>
</protein>
<dbReference type="EMBL" id="CAUYUJ010022255">
    <property type="protein sequence ID" value="CAK0909760.1"/>
    <property type="molecule type" value="Genomic_DNA"/>
</dbReference>
<keyword evidence="2" id="KW-1185">Reference proteome</keyword>
<accession>A0ABN9YBB8</accession>
<evidence type="ECO:0000313" key="1">
    <source>
        <dbReference type="EMBL" id="CAK0909760.1"/>
    </source>
</evidence>
<evidence type="ECO:0000313" key="2">
    <source>
        <dbReference type="Proteomes" id="UP001189429"/>
    </source>
</evidence>
<comment type="caution">
    <text evidence="1">The sequence shown here is derived from an EMBL/GenBank/DDBJ whole genome shotgun (WGS) entry which is preliminary data.</text>
</comment>
<reference evidence="1" key="1">
    <citation type="submission" date="2023-10" db="EMBL/GenBank/DDBJ databases">
        <authorList>
            <person name="Chen Y."/>
            <person name="Shah S."/>
            <person name="Dougan E. K."/>
            <person name="Thang M."/>
            <person name="Chan C."/>
        </authorList>
    </citation>
    <scope>NUCLEOTIDE SEQUENCE [LARGE SCALE GENOMIC DNA]</scope>
</reference>
<name>A0ABN9YBB8_9DINO</name>
<dbReference type="Proteomes" id="UP001189429">
    <property type="component" value="Unassembled WGS sequence"/>
</dbReference>
<organism evidence="1 2">
    <name type="scientific">Prorocentrum cordatum</name>
    <dbReference type="NCBI Taxonomy" id="2364126"/>
    <lineage>
        <taxon>Eukaryota</taxon>
        <taxon>Sar</taxon>
        <taxon>Alveolata</taxon>
        <taxon>Dinophyceae</taxon>
        <taxon>Prorocentrales</taxon>
        <taxon>Prorocentraceae</taxon>
        <taxon>Prorocentrum</taxon>
    </lineage>
</organism>